<feature type="domain" description="ThuA-like" evidence="2">
    <location>
        <begin position="32"/>
        <end position="244"/>
    </location>
</feature>
<gene>
    <name evidence="3" type="ORF">L6773_08810</name>
</gene>
<comment type="caution">
    <text evidence="3">The sequence shown here is derived from an EMBL/GenBank/DDBJ whole genome shotgun (WGS) entry which is preliminary data.</text>
</comment>
<keyword evidence="4" id="KW-1185">Reference proteome</keyword>
<evidence type="ECO:0000259" key="2">
    <source>
        <dbReference type="Pfam" id="PF06283"/>
    </source>
</evidence>
<keyword evidence="1" id="KW-0732">Signal</keyword>
<dbReference type="InterPro" id="IPR029062">
    <property type="entry name" value="Class_I_gatase-like"/>
</dbReference>
<evidence type="ECO:0000256" key="1">
    <source>
        <dbReference type="SAM" id="SignalP"/>
    </source>
</evidence>
<dbReference type="RefSeq" id="WP_237853503.1">
    <property type="nucleotide sequence ID" value="NZ_JAKLWS010000009.1"/>
</dbReference>
<proteinExistence type="predicted"/>
<reference evidence="3" key="1">
    <citation type="submission" date="2022-01" db="EMBL/GenBank/DDBJ databases">
        <authorList>
            <person name="Wang Y."/>
        </authorList>
    </citation>
    <scope>NUCLEOTIDE SEQUENCE</scope>
    <source>
        <strain evidence="3">WB101</strain>
    </source>
</reference>
<feature type="signal peptide" evidence="1">
    <location>
        <begin position="1"/>
        <end position="21"/>
    </location>
</feature>
<accession>A0ABS9KCV2</accession>
<dbReference type="Pfam" id="PF06283">
    <property type="entry name" value="ThuA"/>
    <property type="match status" value="1"/>
</dbReference>
<evidence type="ECO:0000313" key="3">
    <source>
        <dbReference type="EMBL" id="MCG2588663.1"/>
    </source>
</evidence>
<dbReference type="PANTHER" id="PTHR40469:SF2">
    <property type="entry name" value="GALACTOSE-BINDING DOMAIN-LIKE SUPERFAMILY PROTEIN"/>
    <property type="match status" value="1"/>
</dbReference>
<dbReference type="Gene3D" id="3.40.50.880">
    <property type="match status" value="1"/>
</dbReference>
<dbReference type="PANTHER" id="PTHR40469">
    <property type="entry name" value="SECRETED GLYCOSYL HYDROLASE"/>
    <property type="match status" value="1"/>
</dbReference>
<evidence type="ECO:0000313" key="4">
    <source>
        <dbReference type="Proteomes" id="UP001165366"/>
    </source>
</evidence>
<reference evidence="3" key="2">
    <citation type="submission" date="2024-05" db="EMBL/GenBank/DDBJ databases">
        <title>Rhodohalobacter halophilus gen. nov., sp. nov., a moderately halophilic member of the family Balneolaceae.</title>
        <authorList>
            <person name="Xia J."/>
        </authorList>
    </citation>
    <scope>NUCLEOTIDE SEQUENCE</scope>
    <source>
        <strain evidence="3">WB101</strain>
    </source>
</reference>
<dbReference type="InterPro" id="IPR029010">
    <property type="entry name" value="ThuA-like"/>
</dbReference>
<sequence>MARFITLTLLVTLLISSLSCAQNENIEPENSVLLFTRTEGWRHASIEPGAMAVKELGRENGFTVTWTEDPYSFSEENLAKYDAVIFLNTTLDVLDEPEQIAFENYIQNGGGFVGMHAAADTEYEWPWYGDLVGGWFNSHPSDPNVRDATVLLVDGDHPATEHLPNEWNRADEWYNYKYFNEGTNTLLELDTDSYEGSEHPGDHPISWYHEYDGGRAFYTGLGHTSESFSEEAYLQHILGGINYTMGVANAD</sequence>
<dbReference type="EMBL" id="JAKLWS010000009">
    <property type="protein sequence ID" value="MCG2588663.1"/>
    <property type="molecule type" value="Genomic_DNA"/>
</dbReference>
<protein>
    <submittedName>
        <fullName evidence="3">ThuA domain-containing protein</fullName>
    </submittedName>
</protein>
<name>A0ABS9KCV2_9BACT</name>
<organism evidence="3 4">
    <name type="scientific">Rhodohalobacter sulfatireducens</name>
    <dbReference type="NCBI Taxonomy" id="2911366"/>
    <lineage>
        <taxon>Bacteria</taxon>
        <taxon>Pseudomonadati</taxon>
        <taxon>Balneolota</taxon>
        <taxon>Balneolia</taxon>
        <taxon>Balneolales</taxon>
        <taxon>Balneolaceae</taxon>
        <taxon>Rhodohalobacter</taxon>
    </lineage>
</organism>
<dbReference type="SUPFAM" id="SSF52317">
    <property type="entry name" value="Class I glutamine amidotransferase-like"/>
    <property type="match status" value="1"/>
</dbReference>
<feature type="chain" id="PRO_5047528610" evidence="1">
    <location>
        <begin position="22"/>
        <end position="251"/>
    </location>
</feature>
<dbReference type="PROSITE" id="PS51257">
    <property type="entry name" value="PROKAR_LIPOPROTEIN"/>
    <property type="match status" value="1"/>
</dbReference>
<dbReference type="Proteomes" id="UP001165366">
    <property type="component" value="Unassembled WGS sequence"/>
</dbReference>